<dbReference type="SUPFAM" id="SSF142906">
    <property type="entry name" value="YjbR-like"/>
    <property type="match status" value="1"/>
</dbReference>
<organism evidence="1 2">
    <name type="scientific">Kangiella marina</name>
    <dbReference type="NCBI Taxonomy" id="1079178"/>
    <lineage>
        <taxon>Bacteria</taxon>
        <taxon>Pseudomonadati</taxon>
        <taxon>Pseudomonadota</taxon>
        <taxon>Gammaproteobacteria</taxon>
        <taxon>Kangiellales</taxon>
        <taxon>Kangiellaceae</taxon>
        <taxon>Kangiella</taxon>
    </lineage>
</organism>
<gene>
    <name evidence="1" type="ORF">GCM10023151_08380</name>
</gene>
<dbReference type="Proteomes" id="UP001501011">
    <property type="component" value="Unassembled WGS sequence"/>
</dbReference>
<dbReference type="InterPro" id="IPR007351">
    <property type="entry name" value="YjbR"/>
</dbReference>
<keyword evidence="1" id="KW-0238">DNA-binding</keyword>
<dbReference type="Pfam" id="PF04237">
    <property type="entry name" value="YjbR"/>
    <property type="match status" value="1"/>
</dbReference>
<dbReference type="EMBL" id="BAABFV010000001">
    <property type="protein sequence ID" value="GAA4358408.1"/>
    <property type="molecule type" value="Genomic_DNA"/>
</dbReference>
<evidence type="ECO:0000313" key="2">
    <source>
        <dbReference type="Proteomes" id="UP001501011"/>
    </source>
</evidence>
<dbReference type="PANTHER" id="PTHR35145">
    <property type="entry name" value="CYTOPLASMIC PROTEIN-RELATED"/>
    <property type="match status" value="1"/>
</dbReference>
<keyword evidence="2" id="KW-1185">Reference proteome</keyword>
<reference evidence="2" key="1">
    <citation type="journal article" date="2019" name="Int. J. Syst. Evol. Microbiol.">
        <title>The Global Catalogue of Microorganisms (GCM) 10K type strain sequencing project: providing services to taxonomists for standard genome sequencing and annotation.</title>
        <authorList>
            <consortium name="The Broad Institute Genomics Platform"/>
            <consortium name="The Broad Institute Genome Sequencing Center for Infectious Disease"/>
            <person name="Wu L."/>
            <person name="Ma J."/>
        </authorList>
    </citation>
    <scope>NUCLEOTIDE SEQUENCE [LARGE SCALE GENOMIC DNA]</scope>
    <source>
        <strain evidence="2">JCM 17728</strain>
    </source>
</reference>
<dbReference type="InterPro" id="IPR038056">
    <property type="entry name" value="YjbR-like_sf"/>
</dbReference>
<dbReference type="GO" id="GO:0003677">
    <property type="term" value="F:DNA binding"/>
    <property type="evidence" value="ECO:0007669"/>
    <property type="project" value="UniProtKB-KW"/>
</dbReference>
<sequence length="141" mass="16262">MVAFFIADNLMEKQPKMFAHLEQFSSNLKGAEFDLKWETERTYCVAGKMFVVFYSDSKDSSKDNGSMDRASFKVTPADFMALTDRDGIIPAPYLARYHWVSVESCDALTQQEFEQLIQQSYDMVFSKLTKKKQQEILNKAP</sequence>
<name>A0ABP8IGV2_9GAMM</name>
<accession>A0ABP8IGV2</accession>
<protein>
    <submittedName>
        <fullName evidence="1">MmcQ/YjbR family DNA-binding protein</fullName>
    </submittedName>
</protein>
<dbReference type="PANTHER" id="PTHR35145:SF1">
    <property type="entry name" value="CYTOPLASMIC PROTEIN"/>
    <property type="match status" value="1"/>
</dbReference>
<comment type="caution">
    <text evidence="1">The sequence shown here is derived from an EMBL/GenBank/DDBJ whole genome shotgun (WGS) entry which is preliminary data.</text>
</comment>
<dbReference type="Gene3D" id="3.90.1150.30">
    <property type="match status" value="1"/>
</dbReference>
<evidence type="ECO:0000313" key="1">
    <source>
        <dbReference type="EMBL" id="GAA4358408.1"/>
    </source>
</evidence>
<dbReference type="InterPro" id="IPR058532">
    <property type="entry name" value="YjbR/MT2646/Rv2570-like"/>
</dbReference>
<proteinExistence type="predicted"/>